<feature type="transmembrane region" description="Helical" evidence="7">
    <location>
        <begin position="263"/>
        <end position="284"/>
    </location>
</feature>
<evidence type="ECO:0000259" key="8">
    <source>
        <dbReference type="PROSITE" id="PS50928"/>
    </source>
</evidence>
<gene>
    <name evidence="9" type="ORF">UFOPK3573_00294</name>
    <name evidence="10" type="ORF">UFOPK3879_00329</name>
</gene>
<feature type="transmembrane region" description="Helical" evidence="7">
    <location>
        <begin position="224"/>
        <end position="243"/>
    </location>
</feature>
<evidence type="ECO:0000256" key="3">
    <source>
        <dbReference type="ARBA" id="ARBA00022475"/>
    </source>
</evidence>
<feature type="transmembrane region" description="Helical" evidence="7">
    <location>
        <begin position="96"/>
        <end position="121"/>
    </location>
</feature>
<evidence type="ECO:0000256" key="1">
    <source>
        <dbReference type="ARBA" id="ARBA00004651"/>
    </source>
</evidence>
<dbReference type="PANTHER" id="PTHR43386">
    <property type="entry name" value="OLIGOPEPTIDE TRANSPORT SYSTEM PERMEASE PROTEIN APPC"/>
    <property type="match status" value="1"/>
</dbReference>
<dbReference type="Pfam" id="PF12911">
    <property type="entry name" value="OppC_N"/>
    <property type="match status" value="1"/>
</dbReference>
<feature type="transmembrane region" description="Helical" evidence="7">
    <location>
        <begin position="34"/>
        <end position="55"/>
    </location>
</feature>
<dbReference type="InterPro" id="IPR025966">
    <property type="entry name" value="OppC_N"/>
</dbReference>
<evidence type="ECO:0000256" key="7">
    <source>
        <dbReference type="SAM" id="Phobius"/>
    </source>
</evidence>
<dbReference type="Pfam" id="PF00528">
    <property type="entry name" value="BPD_transp_1"/>
    <property type="match status" value="1"/>
</dbReference>
<dbReference type="SUPFAM" id="SSF161098">
    <property type="entry name" value="MetI-like"/>
    <property type="match status" value="1"/>
</dbReference>
<feature type="transmembrane region" description="Helical" evidence="7">
    <location>
        <begin position="133"/>
        <end position="153"/>
    </location>
</feature>
<dbReference type="CDD" id="cd06261">
    <property type="entry name" value="TM_PBP2"/>
    <property type="match status" value="1"/>
</dbReference>
<sequence length="294" mass="32058">MTESTTSTIANKSDLERKQIRRERISLVLKDKTFLVGAFILSFWIILAIFGSIIAPHGAGDQDFNFVSHSPTSKFFFGTDANGRDVFSRVILGTRLIVVMAFSATILGTVLGTSLGLATGYFKGKFDMIVMRLVEAISAIPVLIIALLAIAALEGRSPTLTVIVIGFVFTPNIGRTVRAAVLGESELEYVAAARLRTERTRHILFREILPNVLPPIIVEFTVRLGYAIFAIATLSFLGAGVEYGSPNWGSQIAENWGNIYSNVWWPTAFPALAIASLAVSINLISDSLLEIFEL</sequence>
<keyword evidence="6 7" id="KW-0472">Membrane</keyword>
<dbReference type="InterPro" id="IPR050366">
    <property type="entry name" value="BP-dependent_transpt_permease"/>
</dbReference>
<evidence type="ECO:0000313" key="10">
    <source>
        <dbReference type="EMBL" id="CAB4956981.1"/>
    </source>
</evidence>
<comment type="subcellular location">
    <subcellularLocation>
        <location evidence="1">Cell membrane</location>
        <topology evidence="1">Multi-pass membrane protein</topology>
    </subcellularLocation>
</comment>
<dbReference type="GO" id="GO:0005886">
    <property type="term" value="C:plasma membrane"/>
    <property type="evidence" value="ECO:0007669"/>
    <property type="project" value="UniProtKB-SubCell"/>
</dbReference>
<evidence type="ECO:0000313" key="9">
    <source>
        <dbReference type="EMBL" id="CAB4894162.1"/>
    </source>
</evidence>
<dbReference type="PROSITE" id="PS50928">
    <property type="entry name" value="ABC_TM1"/>
    <property type="match status" value="1"/>
</dbReference>
<organism evidence="10">
    <name type="scientific">freshwater metagenome</name>
    <dbReference type="NCBI Taxonomy" id="449393"/>
    <lineage>
        <taxon>unclassified sequences</taxon>
        <taxon>metagenomes</taxon>
        <taxon>ecological metagenomes</taxon>
    </lineage>
</organism>
<evidence type="ECO:0000256" key="2">
    <source>
        <dbReference type="ARBA" id="ARBA00022448"/>
    </source>
</evidence>
<feature type="domain" description="ABC transmembrane type-1" evidence="8">
    <location>
        <begin position="94"/>
        <end position="285"/>
    </location>
</feature>
<keyword evidence="3" id="KW-1003">Cell membrane</keyword>
<reference evidence="10" key="1">
    <citation type="submission" date="2020-05" db="EMBL/GenBank/DDBJ databases">
        <authorList>
            <person name="Chiriac C."/>
            <person name="Salcher M."/>
            <person name="Ghai R."/>
            <person name="Kavagutti S V."/>
        </authorList>
    </citation>
    <scope>NUCLEOTIDE SEQUENCE</scope>
</reference>
<dbReference type="EMBL" id="CAFBNR010000010">
    <property type="protein sequence ID" value="CAB4956981.1"/>
    <property type="molecule type" value="Genomic_DNA"/>
</dbReference>
<dbReference type="GO" id="GO:0055085">
    <property type="term" value="P:transmembrane transport"/>
    <property type="evidence" value="ECO:0007669"/>
    <property type="project" value="InterPro"/>
</dbReference>
<name>A0A6J7KNC8_9ZZZZ</name>
<evidence type="ECO:0000256" key="4">
    <source>
        <dbReference type="ARBA" id="ARBA00022692"/>
    </source>
</evidence>
<accession>A0A6J7KNC8</accession>
<keyword evidence="4 7" id="KW-0812">Transmembrane</keyword>
<dbReference type="PANTHER" id="PTHR43386:SF25">
    <property type="entry name" value="PEPTIDE ABC TRANSPORTER PERMEASE PROTEIN"/>
    <property type="match status" value="1"/>
</dbReference>
<proteinExistence type="predicted"/>
<dbReference type="AlphaFoldDB" id="A0A6J7KNC8"/>
<dbReference type="Gene3D" id="1.10.3720.10">
    <property type="entry name" value="MetI-like"/>
    <property type="match status" value="1"/>
</dbReference>
<dbReference type="InterPro" id="IPR000515">
    <property type="entry name" value="MetI-like"/>
</dbReference>
<keyword evidence="5 7" id="KW-1133">Transmembrane helix</keyword>
<keyword evidence="2" id="KW-0813">Transport</keyword>
<dbReference type="EMBL" id="CAFBMJ010000012">
    <property type="protein sequence ID" value="CAB4894162.1"/>
    <property type="molecule type" value="Genomic_DNA"/>
</dbReference>
<dbReference type="InterPro" id="IPR035906">
    <property type="entry name" value="MetI-like_sf"/>
</dbReference>
<evidence type="ECO:0000256" key="6">
    <source>
        <dbReference type="ARBA" id="ARBA00023136"/>
    </source>
</evidence>
<evidence type="ECO:0000256" key="5">
    <source>
        <dbReference type="ARBA" id="ARBA00022989"/>
    </source>
</evidence>
<protein>
    <submittedName>
        <fullName evidence="10">Unannotated protein</fullName>
    </submittedName>
</protein>